<evidence type="ECO:0000313" key="1">
    <source>
        <dbReference type="Ensembl" id="ENSCANP00000025777.1"/>
    </source>
</evidence>
<reference evidence="1" key="2">
    <citation type="submission" date="2025-09" db="UniProtKB">
        <authorList>
            <consortium name="Ensembl"/>
        </authorList>
    </citation>
    <scope>IDENTIFICATION</scope>
</reference>
<sequence>PGVCGWGGGLAFLSSWDRQAASPSCCPPLEPLPPAPVPWSLLCRHKENKFGFPGLHFLSNLTSLPS</sequence>
<keyword evidence="2" id="KW-1185">Reference proteome</keyword>
<dbReference type="AlphaFoldDB" id="A0A2K5JAI4"/>
<reference evidence="1" key="1">
    <citation type="submission" date="2025-08" db="UniProtKB">
        <authorList>
            <consortium name="Ensembl"/>
        </authorList>
    </citation>
    <scope>IDENTIFICATION</scope>
</reference>
<evidence type="ECO:0000313" key="2">
    <source>
        <dbReference type="Proteomes" id="UP000233080"/>
    </source>
</evidence>
<dbReference type="Proteomes" id="UP000233080">
    <property type="component" value="Unassembled WGS sequence"/>
</dbReference>
<organism evidence="1 2">
    <name type="scientific">Colobus angolensis palliatus</name>
    <name type="common">Peters' Angolan colobus</name>
    <dbReference type="NCBI Taxonomy" id="336983"/>
    <lineage>
        <taxon>Eukaryota</taxon>
        <taxon>Metazoa</taxon>
        <taxon>Chordata</taxon>
        <taxon>Craniata</taxon>
        <taxon>Vertebrata</taxon>
        <taxon>Euteleostomi</taxon>
        <taxon>Mammalia</taxon>
        <taxon>Eutheria</taxon>
        <taxon>Euarchontoglires</taxon>
        <taxon>Primates</taxon>
        <taxon>Haplorrhini</taxon>
        <taxon>Catarrhini</taxon>
        <taxon>Cercopithecidae</taxon>
        <taxon>Colobinae</taxon>
        <taxon>Colobus</taxon>
    </lineage>
</organism>
<proteinExistence type="predicted"/>
<name>A0A2K5JAI4_COLAP</name>
<protein>
    <submittedName>
        <fullName evidence="1">Uncharacterized protein</fullName>
    </submittedName>
</protein>
<accession>A0A2K5JAI4</accession>
<dbReference type="Ensembl" id="ENSCANT00000048782.1">
    <property type="protein sequence ID" value="ENSCANP00000025777.1"/>
    <property type="gene ID" value="ENSCANG00000036323.1"/>
</dbReference>